<reference evidence="12 13" key="1">
    <citation type="journal article" date="2009" name="Nature">
        <title>Evolution of pathogenicity and sexual reproduction in eight Candida genomes.</title>
        <authorList>
            <person name="Butler G."/>
            <person name="Rasmussen M.D."/>
            <person name="Lin M.F."/>
            <person name="Santos M.A."/>
            <person name="Sakthikumar S."/>
            <person name="Munro C.A."/>
            <person name="Rheinbay E."/>
            <person name="Grabherr M."/>
            <person name="Forche A."/>
            <person name="Reedy J.L."/>
            <person name="Agrafioti I."/>
            <person name="Arnaud M.B."/>
            <person name="Bates S."/>
            <person name="Brown A.J."/>
            <person name="Brunke S."/>
            <person name="Costanzo M.C."/>
            <person name="Fitzpatrick D.A."/>
            <person name="de Groot P.W."/>
            <person name="Harris D."/>
            <person name="Hoyer L.L."/>
            <person name="Hube B."/>
            <person name="Klis F.M."/>
            <person name="Kodira C."/>
            <person name="Lennard N."/>
            <person name="Logue M.E."/>
            <person name="Martin R."/>
            <person name="Neiman A.M."/>
            <person name="Nikolaou E."/>
            <person name="Quail M.A."/>
            <person name="Quinn J."/>
            <person name="Santos M.C."/>
            <person name="Schmitzberger F.F."/>
            <person name="Sherlock G."/>
            <person name="Shah P."/>
            <person name="Silverstein K.A."/>
            <person name="Skrzypek M.S."/>
            <person name="Soll D."/>
            <person name="Staggs R."/>
            <person name="Stansfield I."/>
            <person name="Stumpf M.P."/>
            <person name="Sudbery P.E."/>
            <person name="Srikantha T."/>
            <person name="Zeng Q."/>
            <person name="Berman J."/>
            <person name="Berriman M."/>
            <person name="Heitman J."/>
            <person name="Gow N.A."/>
            <person name="Lorenz M.C."/>
            <person name="Birren B.W."/>
            <person name="Kellis M."/>
            <person name="Cuomo C.A."/>
        </authorList>
    </citation>
    <scope>NUCLEOTIDE SEQUENCE [LARGE SCALE GENOMIC DNA]</scope>
    <source>
        <strain evidence="13">ATCC 11503 / BCRC 21390 / CBS 2605 / JCM 1781 / NBRC 1676 / NRRL YB-4239</strain>
    </source>
</reference>
<dbReference type="VEuPathDB" id="FungiDB:LELG_03163"/>
<dbReference type="eggNOG" id="KOG0698">
    <property type="taxonomic scope" value="Eukaryota"/>
</dbReference>
<organism evidence="12 13">
    <name type="scientific">Lodderomyces elongisporus (strain ATCC 11503 / CBS 2605 / JCM 1781 / NBRC 1676 / NRRL YB-4239)</name>
    <name type="common">Yeast</name>
    <name type="synonym">Saccharomyces elongisporus</name>
    <dbReference type="NCBI Taxonomy" id="379508"/>
    <lineage>
        <taxon>Eukaryota</taxon>
        <taxon>Fungi</taxon>
        <taxon>Dikarya</taxon>
        <taxon>Ascomycota</taxon>
        <taxon>Saccharomycotina</taxon>
        <taxon>Pichiomycetes</taxon>
        <taxon>Debaryomycetaceae</taxon>
        <taxon>Candida/Lodderomyces clade</taxon>
        <taxon>Lodderomyces</taxon>
    </lineage>
</organism>
<dbReference type="PANTHER" id="PTHR13832">
    <property type="entry name" value="PROTEIN PHOSPHATASE 2C"/>
    <property type="match status" value="1"/>
</dbReference>
<dbReference type="InterPro" id="IPR036457">
    <property type="entry name" value="PPM-type-like_dom_sf"/>
</dbReference>
<dbReference type="Gene3D" id="3.60.40.10">
    <property type="entry name" value="PPM-type phosphatase domain"/>
    <property type="match status" value="1"/>
</dbReference>
<keyword evidence="4" id="KW-0479">Metal-binding</keyword>
<dbReference type="HOGENOM" id="CLU_013173_4_2_1"/>
<evidence type="ECO:0000256" key="1">
    <source>
        <dbReference type="ARBA" id="ARBA00001936"/>
    </source>
</evidence>
<evidence type="ECO:0000256" key="3">
    <source>
        <dbReference type="ARBA" id="ARBA00013081"/>
    </source>
</evidence>
<dbReference type="PROSITE" id="PS01032">
    <property type="entry name" value="PPM_1"/>
    <property type="match status" value="1"/>
</dbReference>
<dbReference type="Proteomes" id="UP000001996">
    <property type="component" value="Unassembled WGS sequence"/>
</dbReference>
<evidence type="ECO:0000259" key="11">
    <source>
        <dbReference type="PROSITE" id="PS51746"/>
    </source>
</evidence>
<feature type="domain" description="PPM-type phosphatase" evidence="11">
    <location>
        <begin position="23"/>
        <end position="403"/>
    </location>
</feature>
<evidence type="ECO:0000256" key="7">
    <source>
        <dbReference type="ARBA" id="ARBA00022912"/>
    </source>
</evidence>
<keyword evidence="13" id="KW-1185">Reference proteome</keyword>
<dbReference type="GO" id="GO:0046872">
    <property type="term" value="F:metal ion binding"/>
    <property type="evidence" value="ECO:0007669"/>
    <property type="project" value="UniProtKB-KW"/>
</dbReference>
<dbReference type="GO" id="GO:0004722">
    <property type="term" value="F:protein serine/threonine phosphatase activity"/>
    <property type="evidence" value="ECO:0007669"/>
    <property type="project" value="UniProtKB-EC"/>
</dbReference>
<dbReference type="InterPro" id="IPR015655">
    <property type="entry name" value="PP2C"/>
</dbReference>
<evidence type="ECO:0000256" key="8">
    <source>
        <dbReference type="ARBA" id="ARBA00023211"/>
    </source>
</evidence>
<dbReference type="SUPFAM" id="SSF81606">
    <property type="entry name" value="PP2C-like"/>
    <property type="match status" value="1"/>
</dbReference>
<dbReference type="AlphaFoldDB" id="A5E0M6"/>
<dbReference type="CDD" id="cd00143">
    <property type="entry name" value="PP2Cc"/>
    <property type="match status" value="1"/>
</dbReference>
<keyword evidence="6" id="KW-0460">Magnesium</keyword>
<dbReference type="SMART" id="SM00332">
    <property type="entry name" value="PP2Cc"/>
    <property type="match status" value="1"/>
</dbReference>
<dbReference type="OrthoDB" id="10264738at2759"/>
<evidence type="ECO:0000256" key="9">
    <source>
        <dbReference type="RuleBase" id="RU003465"/>
    </source>
</evidence>
<gene>
    <name evidence="12" type="ORF">LELG_03163</name>
</gene>
<evidence type="ECO:0000256" key="2">
    <source>
        <dbReference type="ARBA" id="ARBA00006702"/>
    </source>
</evidence>
<dbReference type="PROSITE" id="PS51746">
    <property type="entry name" value="PPM_2"/>
    <property type="match status" value="1"/>
</dbReference>
<dbReference type="Pfam" id="PF00481">
    <property type="entry name" value="PP2C"/>
    <property type="match status" value="2"/>
</dbReference>
<dbReference type="OMA" id="MQGYRMT"/>
<protein>
    <recommendedName>
        <fullName evidence="3">protein-serine/threonine phosphatase</fullName>
        <ecNumber evidence="3">3.1.3.16</ecNumber>
    </recommendedName>
</protein>
<proteinExistence type="inferred from homology"/>
<evidence type="ECO:0000256" key="6">
    <source>
        <dbReference type="ARBA" id="ARBA00022842"/>
    </source>
</evidence>
<dbReference type="PANTHER" id="PTHR13832:SF803">
    <property type="entry name" value="PROTEIN PHOSPHATASE 1G"/>
    <property type="match status" value="1"/>
</dbReference>
<dbReference type="STRING" id="379508.A5E0M6"/>
<evidence type="ECO:0000256" key="5">
    <source>
        <dbReference type="ARBA" id="ARBA00022801"/>
    </source>
</evidence>
<accession>A5E0M6</accession>
<evidence type="ECO:0000313" key="12">
    <source>
        <dbReference type="EMBL" id="EDK44984.1"/>
    </source>
</evidence>
<dbReference type="InterPro" id="IPR001932">
    <property type="entry name" value="PPM-type_phosphatase-like_dom"/>
</dbReference>
<evidence type="ECO:0000313" key="13">
    <source>
        <dbReference type="Proteomes" id="UP000001996"/>
    </source>
</evidence>
<dbReference type="EC" id="3.1.3.16" evidence="3"/>
<dbReference type="GeneID" id="5232474"/>
<dbReference type="EMBL" id="CH981527">
    <property type="protein sequence ID" value="EDK44984.1"/>
    <property type="molecule type" value="Genomic_DNA"/>
</dbReference>
<name>A5E0M6_LODEL</name>
<feature type="region of interest" description="Disordered" evidence="10">
    <location>
        <begin position="257"/>
        <end position="299"/>
    </location>
</feature>
<dbReference type="InParanoid" id="A5E0M6"/>
<evidence type="ECO:0000256" key="4">
    <source>
        <dbReference type="ARBA" id="ARBA00022723"/>
    </source>
</evidence>
<dbReference type="FunCoup" id="A5E0M6">
    <property type="interactions" value="126"/>
</dbReference>
<comment type="similarity">
    <text evidence="2 9">Belongs to the PP2C family.</text>
</comment>
<keyword evidence="5 9" id="KW-0378">Hydrolase</keyword>
<feature type="region of interest" description="Disordered" evidence="10">
    <location>
        <begin position="84"/>
        <end position="123"/>
    </location>
</feature>
<dbReference type="InterPro" id="IPR000222">
    <property type="entry name" value="PP2C_BS"/>
</dbReference>
<evidence type="ECO:0000256" key="10">
    <source>
        <dbReference type="SAM" id="MobiDB-lite"/>
    </source>
</evidence>
<feature type="compositionally biased region" description="Low complexity" evidence="10">
    <location>
        <begin position="112"/>
        <end position="123"/>
    </location>
</feature>
<feature type="compositionally biased region" description="Basic residues" evidence="10">
    <location>
        <begin position="99"/>
        <end position="111"/>
    </location>
</feature>
<comment type="cofactor">
    <cofactor evidence="1">
        <name>Mn(2+)</name>
        <dbReference type="ChEBI" id="CHEBI:29035"/>
    </cofactor>
</comment>
<dbReference type="KEGG" id="lel:PVL30_002657"/>
<sequence>MGQLLSHPIEEKQLDYKTHAKLSYSVGAMQGYRMSMEDAHNVRINEDETIAVFGVFDGHGGKQCAEYLAEHLPKYIFRQLIRKRSKSRNRSHNNDYTHSHKHQHLHQHQHQQQHNNSNSNSQQRAQLLNGEVLRLLKHSFFKTDHELSNYDNFINCGSTGTILVIIDNKLYVANTGDSRCIISTSAGAAKSLSYDQKPNIMGERVRIENSNGYIVNGRINEILALSRAFGDFKFKIPYLTATNNNYIIDNIKRQVEERDKERSNKKAQQQQQEEEKEGRNDPQPQGSSTSSSLSKHKVQKDRQSLGSHEYIHIPPESFQVTVEPDILIFDMNEQPTPEFIVMACDGIWDCFKNDQLVKLIRDKLVLGWKLNKIVEYILNDSLTMANNYTGIGFDNMTLIIIALHLDGRVAENIDEWYAHMIEKIEKEKGLR</sequence>
<keyword evidence="7 9" id="KW-0904">Protein phosphatase</keyword>
<keyword evidence="8" id="KW-0464">Manganese</keyword>